<dbReference type="PROSITE" id="PS52016">
    <property type="entry name" value="TONB_DEPENDENT_REC_3"/>
    <property type="match status" value="1"/>
</dbReference>
<keyword evidence="7 8" id="KW-0998">Cell outer membrane</keyword>
<comment type="similarity">
    <text evidence="8 9">Belongs to the TonB-dependent receptor family.</text>
</comment>
<organism evidence="12 13">
    <name type="scientific">Candidatus Cryptobacteroides intestinavium</name>
    <dbReference type="NCBI Taxonomy" id="2840766"/>
    <lineage>
        <taxon>Bacteria</taxon>
        <taxon>Pseudomonadati</taxon>
        <taxon>Bacteroidota</taxon>
        <taxon>Bacteroidia</taxon>
        <taxon>Bacteroidales</taxon>
        <taxon>Candidatus Cryptobacteroides</taxon>
    </lineage>
</organism>
<accession>A0A9D9EXI9</accession>
<dbReference type="InterPro" id="IPR037066">
    <property type="entry name" value="Plug_dom_sf"/>
</dbReference>
<proteinExistence type="inferred from homology"/>
<dbReference type="Gene3D" id="2.60.40.1120">
    <property type="entry name" value="Carboxypeptidase-like, regulatory domain"/>
    <property type="match status" value="1"/>
</dbReference>
<protein>
    <submittedName>
        <fullName evidence="12">TonB-dependent receptor</fullName>
    </submittedName>
</protein>
<dbReference type="InterPro" id="IPR036942">
    <property type="entry name" value="Beta-barrel_TonB_sf"/>
</dbReference>
<evidence type="ECO:0000256" key="1">
    <source>
        <dbReference type="ARBA" id="ARBA00004571"/>
    </source>
</evidence>
<dbReference type="InterPro" id="IPR039426">
    <property type="entry name" value="TonB-dep_rcpt-like"/>
</dbReference>
<gene>
    <name evidence="12" type="ORF">IAC06_02695</name>
</gene>
<dbReference type="NCBIfam" id="TIGR04056">
    <property type="entry name" value="OMP_RagA_SusC"/>
    <property type="match status" value="1"/>
</dbReference>
<evidence type="ECO:0000256" key="9">
    <source>
        <dbReference type="RuleBase" id="RU003357"/>
    </source>
</evidence>
<evidence type="ECO:0000313" key="12">
    <source>
        <dbReference type="EMBL" id="MBO8451779.1"/>
    </source>
</evidence>
<dbReference type="Gene3D" id="2.170.130.10">
    <property type="entry name" value="TonB-dependent receptor, plug domain"/>
    <property type="match status" value="1"/>
</dbReference>
<evidence type="ECO:0000256" key="7">
    <source>
        <dbReference type="ARBA" id="ARBA00023237"/>
    </source>
</evidence>
<reference evidence="12" key="1">
    <citation type="submission" date="2020-10" db="EMBL/GenBank/DDBJ databases">
        <authorList>
            <person name="Gilroy R."/>
        </authorList>
    </citation>
    <scope>NUCLEOTIDE SEQUENCE</scope>
    <source>
        <strain evidence="12">B1-20833</strain>
    </source>
</reference>
<evidence type="ECO:0000256" key="3">
    <source>
        <dbReference type="ARBA" id="ARBA00022452"/>
    </source>
</evidence>
<dbReference type="Pfam" id="PF13715">
    <property type="entry name" value="CarbopepD_reg_2"/>
    <property type="match status" value="1"/>
</dbReference>
<dbReference type="InterPro" id="IPR012910">
    <property type="entry name" value="Plug_dom"/>
</dbReference>
<feature type="domain" description="TonB-dependent receptor plug" evidence="11">
    <location>
        <begin position="154"/>
        <end position="262"/>
    </location>
</feature>
<evidence type="ECO:0000259" key="10">
    <source>
        <dbReference type="Pfam" id="PF00593"/>
    </source>
</evidence>
<evidence type="ECO:0000256" key="6">
    <source>
        <dbReference type="ARBA" id="ARBA00023136"/>
    </source>
</evidence>
<dbReference type="EMBL" id="JADIMI010000022">
    <property type="protein sequence ID" value="MBO8451779.1"/>
    <property type="molecule type" value="Genomic_DNA"/>
</dbReference>
<evidence type="ECO:0000256" key="4">
    <source>
        <dbReference type="ARBA" id="ARBA00022692"/>
    </source>
</evidence>
<dbReference type="SUPFAM" id="SSF56935">
    <property type="entry name" value="Porins"/>
    <property type="match status" value="1"/>
</dbReference>
<keyword evidence="5 9" id="KW-0798">TonB box</keyword>
<dbReference type="Pfam" id="PF00593">
    <property type="entry name" value="TonB_dep_Rec_b-barrel"/>
    <property type="match status" value="1"/>
</dbReference>
<dbReference type="NCBIfam" id="TIGR04057">
    <property type="entry name" value="SusC_RagA_signa"/>
    <property type="match status" value="1"/>
</dbReference>
<dbReference type="InterPro" id="IPR000531">
    <property type="entry name" value="Beta-barrel_TonB"/>
</dbReference>
<dbReference type="AlphaFoldDB" id="A0A9D9EXI9"/>
<dbReference type="Proteomes" id="UP000823661">
    <property type="component" value="Unassembled WGS sequence"/>
</dbReference>
<dbReference type="GO" id="GO:0009279">
    <property type="term" value="C:cell outer membrane"/>
    <property type="evidence" value="ECO:0007669"/>
    <property type="project" value="UniProtKB-SubCell"/>
</dbReference>
<name>A0A9D9EXI9_9BACT</name>
<dbReference type="FunFam" id="2.170.130.10:FF:000003">
    <property type="entry name" value="SusC/RagA family TonB-linked outer membrane protein"/>
    <property type="match status" value="1"/>
</dbReference>
<dbReference type="InterPro" id="IPR023996">
    <property type="entry name" value="TonB-dep_OMP_SusC/RagA"/>
</dbReference>
<evidence type="ECO:0000259" key="11">
    <source>
        <dbReference type="Pfam" id="PF07715"/>
    </source>
</evidence>
<keyword evidence="4 8" id="KW-0812">Transmembrane</keyword>
<comment type="caution">
    <text evidence="12">The sequence shown here is derived from an EMBL/GenBank/DDBJ whole genome shotgun (WGS) entry which is preliminary data.</text>
</comment>
<keyword evidence="6 8" id="KW-0472">Membrane</keyword>
<keyword evidence="12" id="KW-0675">Receptor</keyword>
<dbReference type="InterPro" id="IPR023997">
    <property type="entry name" value="TonB-dep_OMP_SusC/RagA_CS"/>
</dbReference>
<reference evidence="12" key="2">
    <citation type="journal article" date="2021" name="PeerJ">
        <title>Extensive microbial diversity within the chicken gut microbiome revealed by metagenomics and culture.</title>
        <authorList>
            <person name="Gilroy R."/>
            <person name="Ravi A."/>
            <person name="Getino M."/>
            <person name="Pursley I."/>
            <person name="Horton D.L."/>
            <person name="Alikhan N.F."/>
            <person name="Baker D."/>
            <person name="Gharbi K."/>
            <person name="Hall N."/>
            <person name="Watson M."/>
            <person name="Adriaenssens E.M."/>
            <person name="Foster-Nyarko E."/>
            <person name="Jarju S."/>
            <person name="Secka A."/>
            <person name="Antonio M."/>
            <person name="Oren A."/>
            <person name="Chaudhuri R.R."/>
            <person name="La Ragione R."/>
            <person name="Hildebrand F."/>
            <person name="Pallen M.J."/>
        </authorList>
    </citation>
    <scope>NUCLEOTIDE SEQUENCE</scope>
    <source>
        <strain evidence="12">B1-20833</strain>
    </source>
</reference>
<dbReference type="SUPFAM" id="SSF49464">
    <property type="entry name" value="Carboxypeptidase regulatory domain-like"/>
    <property type="match status" value="1"/>
</dbReference>
<keyword evidence="2 8" id="KW-0813">Transport</keyword>
<keyword evidence="3 8" id="KW-1134">Transmembrane beta strand</keyword>
<dbReference type="Pfam" id="PF07715">
    <property type="entry name" value="Plug"/>
    <property type="match status" value="1"/>
</dbReference>
<dbReference type="Gene3D" id="2.40.170.20">
    <property type="entry name" value="TonB-dependent receptor, beta-barrel domain"/>
    <property type="match status" value="1"/>
</dbReference>
<dbReference type="InterPro" id="IPR008969">
    <property type="entry name" value="CarboxyPept-like_regulatory"/>
</dbReference>
<evidence type="ECO:0000256" key="8">
    <source>
        <dbReference type="PROSITE-ProRule" id="PRU01360"/>
    </source>
</evidence>
<evidence type="ECO:0000256" key="5">
    <source>
        <dbReference type="ARBA" id="ARBA00023077"/>
    </source>
</evidence>
<comment type="subcellular location">
    <subcellularLocation>
        <location evidence="1 8">Cell outer membrane</location>
        <topology evidence="1 8">Multi-pass membrane protein</topology>
    </subcellularLocation>
</comment>
<sequence length="1123" mass="125330">MEDTSLSAVNVDAVDESLENLLGYVLGGTGITWKILDQVVALSAPDTVSEASVPGRQEDGPRNLSGHVTDVSGEPLIGVTVMVEGTLNGTQTDVDGNWSLTVRDAENSSLVFSCLGYQTETMPIGTGDVINITMREDAELLDEVVIVGYGTQRKANITGSVSSIDFGSLAEGRPIVNTSSALAGLAPGMSVMQTSGQPGAESTNIRIRGVGSFTGGATSPLVLVDGIEWPMDDVNPNDIESISILKDAASTAIYGTRAANGVILITTKSGTEERPRVSYSYKGIFQMPYNDLDWVQDYATYMELFNEGCENAGTSPRFSQSAIDTWKAAAADPYGLNEYGVPNYVAYPNTNWFDEIFQNGYSQEHNLSISGGSKTVRYLISAGYLDNQGVMNRFNLDSSSKRANFRANIEADVLKWFTVGTKIYGQFQSDGTAGISNGFNYLYQTTPGLYPGSENAWGRPASNEESPNANNIFAQMAGSDGTKHTWRINGTLYAKIRPYKGLSIEGTFNYSPTFKINHTYSRENGFWDYITDTRYSTTELSRAMVTDRLERYYRMTTDLLVRYDETFGDHSVGAILGYSASLYRSWGYQVRKQGATDWMLNEGGTYSTLYDASYTSMQGWGLRSYFARLNYAYKDRYLFEANFRADGSSRFGTNNRYGFFPSFSAGWKIDEEPFMADTKTWLSHLKLRASWGQTGNNLGIGNFAWQATYSAGNVVLDSSNMTSLYIQTMSNINLQWETTTTTDIGIDAGFFNDRLTAEVDYYYKNTTDILFTPSTYLTMGKFSQVPSNLGSMWNQGIEIALNWKDTIGDDFYYYAGVNFSFNKNMVTSFKGKLSRGYDEEGKYYTNLSDVSENWSSPGKLMEGHEIGEHYIYQRYRGTGVGYTGGQVDVNAGPVDGIIRTETDMEWVRAMIESGYSFNGVTTVSKDQLWYGDFIFSDTNGDGNYGNSYDMDFNGKSSTPAYNIGINLGFSWKGIDFSMLWTGAFDYYIFWNSNYYNATNCTWGYAISQRIADDHYFYDPENPSDPRTNIWATYPRLYTGADRSRQQSDFFEYKGDYMKLKNVQLGYTLPEKITRKFFVKQLRFYVSGENLLTITSYPGMDPELGNKINYPLMRQVSVGAQVTF</sequence>
<evidence type="ECO:0000313" key="13">
    <source>
        <dbReference type="Proteomes" id="UP000823661"/>
    </source>
</evidence>
<evidence type="ECO:0000256" key="2">
    <source>
        <dbReference type="ARBA" id="ARBA00022448"/>
    </source>
</evidence>
<feature type="domain" description="TonB-dependent receptor-like beta-barrel" evidence="10">
    <location>
        <begin position="436"/>
        <end position="970"/>
    </location>
</feature>